<sequence length="132" mass="15104">MDLTRDKRQWFIYNIFGTFSQSLVVHLQLKQYLINFRLKNSSLDNTMAFSVRAVLVNGASRGLGLELVSQFLALPTPPELVIGTCRSPDTATRLQDMARTNPSLKIIKLDIENDDDIENAFKVNSFYYQQSR</sequence>
<evidence type="ECO:0000313" key="4">
    <source>
        <dbReference type="Proteomes" id="UP001283361"/>
    </source>
</evidence>
<dbReference type="SUPFAM" id="SSF51735">
    <property type="entry name" value="NAD(P)-binding Rossmann-fold domains"/>
    <property type="match status" value="1"/>
</dbReference>
<dbReference type="EMBL" id="JAWDGP010006299">
    <property type="protein sequence ID" value="KAK3743680.1"/>
    <property type="molecule type" value="Genomic_DNA"/>
</dbReference>
<dbReference type="PANTHER" id="PTHR43544:SF7">
    <property type="entry name" value="NADB-LER2"/>
    <property type="match status" value="1"/>
</dbReference>
<dbReference type="Proteomes" id="UP001283361">
    <property type="component" value="Unassembled WGS sequence"/>
</dbReference>
<evidence type="ECO:0000256" key="1">
    <source>
        <dbReference type="ARBA" id="ARBA00022857"/>
    </source>
</evidence>
<dbReference type="InterPro" id="IPR051468">
    <property type="entry name" value="Fungal_SecMetab_SDRs"/>
</dbReference>
<protein>
    <submittedName>
        <fullName evidence="3">Uncharacterized protein</fullName>
    </submittedName>
</protein>
<dbReference type="PANTHER" id="PTHR43544">
    <property type="entry name" value="SHORT-CHAIN DEHYDROGENASE/REDUCTASE"/>
    <property type="match status" value="1"/>
</dbReference>
<dbReference type="AlphaFoldDB" id="A0AAE0YFN5"/>
<keyword evidence="4" id="KW-1185">Reference proteome</keyword>
<organism evidence="3 4">
    <name type="scientific">Elysia crispata</name>
    <name type="common">lettuce slug</name>
    <dbReference type="NCBI Taxonomy" id="231223"/>
    <lineage>
        <taxon>Eukaryota</taxon>
        <taxon>Metazoa</taxon>
        <taxon>Spiralia</taxon>
        <taxon>Lophotrochozoa</taxon>
        <taxon>Mollusca</taxon>
        <taxon>Gastropoda</taxon>
        <taxon>Heterobranchia</taxon>
        <taxon>Euthyneura</taxon>
        <taxon>Panpulmonata</taxon>
        <taxon>Sacoglossa</taxon>
        <taxon>Placobranchoidea</taxon>
        <taxon>Plakobranchidae</taxon>
        <taxon>Elysia</taxon>
    </lineage>
</organism>
<dbReference type="GO" id="GO:0005737">
    <property type="term" value="C:cytoplasm"/>
    <property type="evidence" value="ECO:0007669"/>
    <property type="project" value="TreeGrafter"/>
</dbReference>
<evidence type="ECO:0000313" key="3">
    <source>
        <dbReference type="EMBL" id="KAK3743680.1"/>
    </source>
</evidence>
<dbReference type="Gene3D" id="3.40.50.720">
    <property type="entry name" value="NAD(P)-binding Rossmann-like Domain"/>
    <property type="match status" value="1"/>
</dbReference>
<dbReference type="InterPro" id="IPR036291">
    <property type="entry name" value="NAD(P)-bd_dom_sf"/>
</dbReference>
<accession>A0AAE0YFN5</accession>
<proteinExistence type="predicted"/>
<comment type="caution">
    <text evidence="3">The sequence shown here is derived from an EMBL/GenBank/DDBJ whole genome shotgun (WGS) entry which is preliminary data.</text>
</comment>
<keyword evidence="2" id="KW-0560">Oxidoreductase</keyword>
<keyword evidence="1" id="KW-0521">NADP</keyword>
<reference evidence="3" key="1">
    <citation type="journal article" date="2023" name="G3 (Bethesda)">
        <title>A reference genome for the long-term kleptoplast-retaining sea slug Elysia crispata morphotype clarki.</title>
        <authorList>
            <person name="Eastman K.E."/>
            <person name="Pendleton A.L."/>
            <person name="Shaikh M.A."/>
            <person name="Suttiyut T."/>
            <person name="Ogas R."/>
            <person name="Tomko P."/>
            <person name="Gavelis G."/>
            <person name="Widhalm J.R."/>
            <person name="Wisecaver J.H."/>
        </authorList>
    </citation>
    <scope>NUCLEOTIDE SEQUENCE</scope>
    <source>
        <strain evidence="3">ECLA1</strain>
    </source>
</reference>
<gene>
    <name evidence="3" type="ORF">RRG08_030801</name>
</gene>
<name>A0AAE0YFN5_9GAST</name>
<dbReference type="GO" id="GO:0016491">
    <property type="term" value="F:oxidoreductase activity"/>
    <property type="evidence" value="ECO:0007669"/>
    <property type="project" value="UniProtKB-KW"/>
</dbReference>
<evidence type="ECO:0000256" key="2">
    <source>
        <dbReference type="ARBA" id="ARBA00023002"/>
    </source>
</evidence>